<reference evidence="1 2" key="1">
    <citation type="journal article" date="2014" name="Genome Announc.">
        <title>Draft Genome Sequence of Petroleum Oil-Degrading Marine Bacterium Pseudomonas taeanensis Strain MS-3, Isolated from a Crude Oil-Contaminated Seashore.</title>
        <authorList>
            <person name="Lee S.Y."/>
            <person name="Kim S.H."/>
            <person name="Lee D.G."/>
            <person name="Shin S."/>
            <person name="Yun S.H."/>
            <person name="Choi C.W."/>
            <person name="Chung Y.H."/>
            <person name="Choi J.S."/>
            <person name="Kahng H.Y."/>
            <person name="Kim S.I."/>
        </authorList>
    </citation>
    <scope>NUCLEOTIDE SEQUENCE [LARGE SCALE GENOMIC DNA]</scope>
    <source>
        <strain evidence="1 2">MS-3</strain>
    </source>
</reference>
<evidence type="ECO:0000313" key="2">
    <source>
        <dbReference type="Proteomes" id="UP000030063"/>
    </source>
</evidence>
<dbReference type="EMBL" id="AWSQ01000002">
    <property type="protein sequence ID" value="KFX69940.1"/>
    <property type="molecule type" value="Genomic_DNA"/>
</dbReference>
<dbReference type="Proteomes" id="UP000030063">
    <property type="component" value="Unassembled WGS sequence"/>
</dbReference>
<gene>
    <name evidence="1" type="ORF">TMS3_0110550</name>
</gene>
<protein>
    <submittedName>
        <fullName evidence="1">Uncharacterized protein</fullName>
    </submittedName>
</protein>
<dbReference type="InterPro" id="IPR005361">
    <property type="entry name" value="UPF0158"/>
</dbReference>
<accession>A0A0A1YJ97</accession>
<evidence type="ECO:0000313" key="1">
    <source>
        <dbReference type="EMBL" id="KFX69940.1"/>
    </source>
</evidence>
<proteinExistence type="predicted"/>
<dbReference type="Pfam" id="PF03682">
    <property type="entry name" value="UPF0158"/>
    <property type="match status" value="1"/>
</dbReference>
<organism evidence="1 2">
    <name type="scientific">Pseudomonas taeanensis MS-3</name>
    <dbReference type="NCBI Taxonomy" id="1395571"/>
    <lineage>
        <taxon>Bacteria</taxon>
        <taxon>Pseudomonadati</taxon>
        <taxon>Pseudomonadota</taxon>
        <taxon>Gammaproteobacteria</taxon>
        <taxon>Pseudomonadales</taxon>
        <taxon>Pseudomonadaceae</taxon>
        <taxon>Pseudomonas</taxon>
    </lineage>
</organism>
<keyword evidence="2" id="KW-1185">Reference proteome</keyword>
<sequence length="141" mass="15959">MTNSPIKVSYAELELAYGMVSAGQGDVQCFIDPLNGAIYCVDPYGDCSDELPEDFDADACLAIPGKYDFDLGKQLVFDFVLAKQLDYEHVEDMFRRKGAYSHYKAWLLDIGELDDWYAYEAQRTRAELAQWCAENGLTLID</sequence>
<name>A0A0A1YJ97_9PSED</name>
<dbReference type="AlphaFoldDB" id="A0A0A1YJ97"/>
<comment type="caution">
    <text evidence="1">The sequence shown here is derived from an EMBL/GenBank/DDBJ whole genome shotgun (WGS) entry which is preliminary data.</text>
</comment>